<name>A0A9I9E6Z3_CUCME</name>
<evidence type="ECO:0000313" key="1">
    <source>
        <dbReference type="EnsemblPlants" id="MELO3C029667.2.1"/>
    </source>
</evidence>
<organism evidence="1">
    <name type="scientific">Cucumis melo</name>
    <name type="common">Muskmelon</name>
    <dbReference type="NCBI Taxonomy" id="3656"/>
    <lineage>
        <taxon>Eukaryota</taxon>
        <taxon>Viridiplantae</taxon>
        <taxon>Streptophyta</taxon>
        <taxon>Embryophyta</taxon>
        <taxon>Tracheophyta</taxon>
        <taxon>Spermatophyta</taxon>
        <taxon>Magnoliopsida</taxon>
        <taxon>eudicotyledons</taxon>
        <taxon>Gunneridae</taxon>
        <taxon>Pentapetalae</taxon>
        <taxon>rosids</taxon>
        <taxon>fabids</taxon>
        <taxon>Cucurbitales</taxon>
        <taxon>Cucurbitaceae</taxon>
        <taxon>Benincaseae</taxon>
        <taxon>Cucumis</taxon>
    </lineage>
</organism>
<protein>
    <submittedName>
        <fullName evidence="1">Uncharacterized protein</fullName>
    </submittedName>
</protein>
<sequence length="107" mass="11726">MPLTPDGSHHIVGLIEIELPVPDTLLTSAESSESNLSTWLELLFYKQSDVRAASYVCWEGFRGFLCVVFHVEYSISKIGSAGIVREDDVCWLHAVFRTKTAGAPGGV</sequence>
<reference evidence="1" key="1">
    <citation type="submission" date="2023-03" db="UniProtKB">
        <authorList>
            <consortium name="EnsemblPlants"/>
        </authorList>
    </citation>
    <scope>IDENTIFICATION</scope>
</reference>
<proteinExistence type="predicted"/>
<dbReference type="EnsemblPlants" id="MELO3C029667.2.1">
    <property type="protein sequence ID" value="MELO3C029667.2.1"/>
    <property type="gene ID" value="MELO3C029667.2"/>
</dbReference>
<accession>A0A9I9E6Z3</accession>
<dbReference type="AlphaFoldDB" id="A0A9I9E6Z3"/>
<dbReference type="Gramene" id="MELO3C029667.2.1">
    <property type="protein sequence ID" value="MELO3C029667.2.1"/>
    <property type="gene ID" value="MELO3C029667.2"/>
</dbReference>